<dbReference type="STRING" id="930146.SAMN05192533_102161"/>
<protein>
    <recommendedName>
        <fullName evidence="3">RNA polymerase subunit sigma-70</fullName>
    </recommendedName>
</protein>
<name>A0A1H7XDE7_9BACI</name>
<dbReference type="Proteomes" id="UP000198553">
    <property type="component" value="Unassembled WGS sequence"/>
</dbReference>
<dbReference type="AlphaFoldDB" id="A0A1H7XDE7"/>
<evidence type="ECO:0000313" key="1">
    <source>
        <dbReference type="EMBL" id="SEM31836.1"/>
    </source>
</evidence>
<accession>A0A1H7XDE7</accession>
<evidence type="ECO:0008006" key="3">
    <source>
        <dbReference type="Google" id="ProtNLM"/>
    </source>
</evidence>
<sequence>MRFSEKGNMMNLGENQIFSVDLHDFIQKEQSSNMIELASEFGLSLRDVKNLKKRLERS</sequence>
<dbReference type="EMBL" id="FOBW01000002">
    <property type="protein sequence ID" value="SEM31836.1"/>
    <property type="molecule type" value="Genomic_DNA"/>
</dbReference>
<dbReference type="RefSeq" id="WP_170843780.1">
    <property type="nucleotide sequence ID" value="NZ_FOBW01000002.1"/>
</dbReference>
<reference evidence="2" key="1">
    <citation type="submission" date="2016-10" db="EMBL/GenBank/DDBJ databases">
        <authorList>
            <person name="Varghese N."/>
            <person name="Submissions S."/>
        </authorList>
    </citation>
    <scope>NUCLEOTIDE SEQUENCE [LARGE SCALE GENOMIC DNA]</scope>
    <source>
        <strain evidence="2">B48,IBRC-M 10115,DSM 25386,CECT 8001</strain>
    </source>
</reference>
<keyword evidence="2" id="KW-1185">Reference proteome</keyword>
<proteinExistence type="predicted"/>
<gene>
    <name evidence="1" type="ORF">SAMN05192533_102161</name>
</gene>
<evidence type="ECO:0000313" key="2">
    <source>
        <dbReference type="Proteomes" id="UP000198553"/>
    </source>
</evidence>
<organism evidence="1 2">
    <name type="scientific">Mesobacillus persicus</name>
    <dbReference type="NCBI Taxonomy" id="930146"/>
    <lineage>
        <taxon>Bacteria</taxon>
        <taxon>Bacillati</taxon>
        <taxon>Bacillota</taxon>
        <taxon>Bacilli</taxon>
        <taxon>Bacillales</taxon>
        <taxon>Bacillaceae</taxon>
        <taxon>Mesobacillus</taxon>
    </lineage>
</organism>